<gene>
    <name evidence="5" type="ORF">EB796_010896</name>
</gene>
<evidence type="ECO:0000313" key="6">
    <source>
        <dbReference type="Proteomes" id="UP000593567"/>
    </source>
</evidence>
<keyword evidence="6" id="KW-1185">Reference proteome</keyword>
<dbReference type="InterPro" id="IPR000504">
    <property type="entry name" value="RRM_dom"/>
</dbReference>
<feature type="region of interest" description="Disordered" evidence="3">
    <location>
        <begin position="280"/>
        <end position="336"/>
    </location>
</feature>
<proteinExistence type="predicted"/>
<dbReference type="SMART" id="SM00360">
    <property type="entry name" value="RRM"/>
    <property type="match status" value="1"/>
</dbReference>
<dbReference type="SUPFAM" id="SSF54928">
    <property type="entry name" value="RNA-binding domain, RBD"/>
    <property type="match status" value="1"/>
</dbReference>
<accession>A0A7J7JY00</accession>
<organism evidence="5 6">
    <name type="scientific">Bugula neritina</name>
    <name type="common">Brown bryozoan</name>
    <name type="synonym">Sertularia neritina</name>
    <dbReference type="NCBI Taxonomy" id="10212"/>
    <lineage>
        <taxon>Eukaryota</taxon>
        <taxon>Metazoa</taxon>
        <taxon>Spiralia</taxon>
        <taxon>Lophotrochozoa</taxon>
        <taxon>Bryozoa</taxon>
        <taxon>Gymnolaemata</taxon>
        <taxon>Cheilostomatida</taxon>
        <taxon>Flustrina</taxon>
        <taxon>Buguloidea</taxon>
        <taxon>Bugulidae</taxon>
        <taxon>Bugula</taxon>
    </lineage>
</organism>
<keyword evidence="1 2" id="KW-0694">RNA-binding</keyword>
<comment type="caution">
    <text evidence="5">The sequence shown here is derived from an EMBL/GenBank/DDBJ whole genome shotgun (WGS) entry which is preliminary data.</text>
</comment>
<dbReference type="GO" id="GO:0003729">
    <property type="term" value="F:mRNA binding"/>
    <property type="evidence" value="ECO:0007669"/>
    <property type="project" value="TreeGrafter"/>
</dbReference>
<dbReference type="Pfam" id="PF00076">
    <property type="entry name" value="RRM_1"/>
    <property type="match status" value="1"/>
</dbReference>
<dbReference type="Proteomes" id="UP000593567">
    <property type="component" value="Unassembled WGS sequence"/>
</dbReference>
<evidence type="ECO:0000259" key="4">
    <source>
        <dbReference type="PROSITE" id="PS50102"/>
    </source>
</evidence>
<reference evidence="5" key="1">
    <citation type="submission" date="2020-06" db="EMBL/GenBank/DDBJ databases">
        <title>Draft genome of Bugula neritina, a colonial animal packing powerful symbionts and potential medicines.</title>
        <authorList>
            <person name="Rayko M."/>
        </authorList>
    </citation>
    <scope>NUCLEOTIDE SEQUENCE [LARGE SCALE GENOMIC DNA]</scope>
    <source>
        <strain evidence="5">Kwan_BN1</strain>
    </source>
</reference>
<evidence type="ECO:0000256" key="3">
    <source>
        <dbReference type="SAM" id="MobiDB-lite"/>
    </source>
</evidence>
<dbReference type="InterPro" id="IPR051229">
    <property type="entry name" value="ALYREF_mRNA_export"/>
</dbReference>
<dbReference type="PROSITE" id="PS50102">
    <property type="entry name" value="RRM"/>
    <property type="match status" value="1"/>
</dbReference>
<sequence length="422" mass="48618">MEDVRNKLVQSRRIKGDARSVIRQHVVEKFGDLRARLKPKNVVIHGSQKYLGNQRLNQGGFNRNAKPKLVYAEDISNKTVHKKAKNQQKASNGSVTVTVSRYGSEFMEDNVQPTGIPAHMRRQPSPPPPRNVNAASPLPSRPTKSVFNRQNSEDFFRDRPLQKLPGSEYHERSLTPPIGRSHSYKLSSFKRPATSPVPSDYSWAPLKSFRYNDYPDNERLHSGSWSRRPELTMADLEEEYRGHNWERERSPLDNRYRQSPPTMYSRMNYPVDERYPYLSGSYPSTHPSNLRMDRMDRTRSSASNYRPDLRERATDTARRSRRPSPDDKPMGSFVGEPTSYTVRVTNLSTEVSEEDVVELFSDIGPLLSARLIQKGLAEVTFVNERDAMIAIEKYDRRELDGIPMNLKLIDRLMTTARSARNY</sequence>
<evidence type="ECO:0000256" key="2">
    <source>
        <dbReference type="PROSITE-ProRule" id="PRU00176"/>
    </source>
</evidence>
<feature type="domain" description="RRM" evidence="4">
    <location>
        <begin position="340"/>
        <end position="411"/>
    </location>
</feature>
<dbReference type="PANTHER" id="PTHR19965">
    <property type="entry name" value="RNA AND EXPORT FACTOR BINDING PROTEIN"/>
    <property type="match status" value="1"/>
</dbReference>
<dbReference type="Gene3D" id="3.30.70.330">
    <property type="match status" value="1"/>
</dbReference>
<dbReference type="GO" id="GO:0005634">
    <property type="term" value="C:nucleus"/>
    <property type="evidence" value="ECO:0007669"/>
    <property type="project" value="TreeGrafter"/>
</dbReference>
<dbReference type="CDD" id="cd12681">
    <property type="entry name" value="RRM_SKAR"/>
    <property type="match status" value="1"/>
</dbReference>
<dbReference type="InterPro" id="IPR035979">
    <property type="entry name" value="RBD_domain_sf"/>
</dbReference>
<feature type="region of interest" description="Disordered" evidence="3">
    <location>
        <begin position="110"/>
        <end position="155"/>
    </location>
</feature>
<evidence type="ECO:0000256" key="1">
    <source>
        <dbReference type="ARBA" id="ARBA00022884"/>
    </source>
</evidence>
<evidence type="ECO:0000313" key="5">
    <source>
        <dbReference type="EMBL" id="KAF6030775.1"/>
    </source>
</evidence>
<dbReference type="EMBL" id="VXIV02001672">
    <property type="protein sequence ID" value="KAF6030775.1"/>
    <property type="molecule type" value="Genomic_DNA"/>
</dbReference>
<feature type="compositionally biased region" description="Basic and acidic residues" evidence="3">
    <location>
        <begin position="307"/>
        <end position="329"/>
    </location>
</feature>
<name>A0A7J7JY00_BUGNE</name>
<dbReference type="AlphaFoldDB" id="A0A7J7JY00"/>
<dbReference type="GO" id="GO:0006406">
    <property type="term" value="P:mRNA export from nucleus"/>
    <property type="evidence" value="ECO:0007669"/>
    <property type="project" value="TreeGrafter"/>
</dbReference>
<dbReference type="InterPro" id="IPR034784">
    <property type="entry name" value="PDIP3_RRM"/>
</dbReference>
<dbReference type="PANTHER" id="PTHR19965:SF35">
    <property type="entry name" value="RNA ANNEALING PROTEIN YRA1"/>
    <property type="match status" value="1"/>
</dbReference>
<dbReference type="InterPro" id="IPR012677">
    <property type="entry name" value="Nucleotide-bd_a/b_plait_sf"/>
</dbReference>
<protein>
    <submittedName>
        <fullName evidence="5">POLDIP3</fullName>
    </submittedName>
</protein>
<dbReference type="OrthoDB" id="346839at2759"/>